<accession>A0A1M6X7S4</accession>
<protein>
    <submittedName>
        <fullName evidence="1">Uncharacterized protein</fullName>
    </submittedName>
</protein>
<dbReference type="OrthoDB" id="1446962at2"/>
<keyword evidence="2" id="KW-1185">Reference proteome</keyword>
<name>A0A1M6X7S4_9FLAO</name>
<evidence type="ECO:0000313" key="1">
    <source>
        <dbReference type="EMBL" id="SHL01973.1"/>
    </source>
</evidence>
<organism evidence="1 2">
    <name type="scientific">Flavobacterium chilense</name>
    <dbReference type="NCBI Taxonomy" id="946677"/>
    <lineage>
        <taxon>Bacteria</taxon>
        <taxon>Pseudomonadati</taxon>
        <taxon>Bacteroidota</taxon>
        <taxon>Flavobacteriia</taxon>
        <taxon>Flavobacteriales</taxon>
        <taxon>Flavobacteriaceae</taxon>
        <taxon>Flavobacterium</taxon>
    </lineage>
</organism>
<sequence>METTEIKNLEYFKQLTARYFHTLKSDNDKTEPNTAQIKFVNYCELGCVITDMLKLCILALDEDAPKLVNTNKSQAINVGLILETVLQLFPLDEFEFLSEVSRMLFEDSQHVSKLKD</sequence>
<gene>
    <name evidence="1" type="ORF">SAMN05444484_10131</name>
</gene>
<dbReference type="Proteomes" id="UP000184028">
    <property type="component" value="Unassembled WGS sequence"/>
</dbReference>
<dbReference type="AlphaFoldDB" id="A0A1M6X7S4"/>
<reference evidence="2" key="1">
    <citation type="submission" date="2016-11" db="EMBL/GenBank/DDBJ databases">
        <authorList>
            <person name="Varghese N."/>
            <person name="Submissions S."/>
        </authorList>
    </citation>
    <scope>NUCLEOTIDE SEQUENCE [LARGE SCALE GENOMIC DNA]</scope>
    <source>
        <strain evidence="2">DSM 24724</strain>
    </source>
</reference>
<dbReference type="EMBL" id="FRBT01000001">
    <property type="protein sequence ID" value="SHL01973.1"/>
    <property type="molecule type" value="Genomic_DNA"/>
</dbReference>
<dbReference type="RefSeq" id="WP_068843335.1">
    <property type="nucleotide sequence ID" value="NZ_FRBT01000001.1"/>
</dbReference>
<proteinExistence type="predicted"/>
<evidence type="ECO:0000313" key="2">
    <source>
        <dbReference type="Proteomes" id="UP000184028"/>
    </source>
</evidence>